<dbReference type="WBParaSite" id="MhA1_Contig9.frz3.gene21">
    <property type="protein sequence ID" value="MhA1_Contig9.frz3.gene21"/>
    <property type="gene ID" value="MhA1_Contig9.frz3.gene21"/>
</dbReference>
<proteinExistence type="predicted"/>
<protein>
    <submittedName>
        <fullName evidence="3">BUD22 domain-containing protein</fullName>
    </submittedName>
</protein>
<evidence type="ECO:0000313" key="2">
    <source>
        <dbReference type="Proteomes" id="UP000095281"/>
    </source>
</evidence>
<evidence type="ECO:0000256" key="1">
    <source>
        <dbReference type="SAM" id="MobiDB-lite"/>
    </source>
</evidence>
<keyword evidence="2" id="KW-1185">Reference proteome</keyword>
<sequence>MGRRPKGKKRLNEAGPSYKKSYGIYLEKIKIFIDKERKNNNCNQKLDKEINPNENVQKRLVKYYEDENEQFKKALKLIKDKAKAYIPILDRTKDKQLNNSFDLLKNRINKNLNKIEVSEKTVDNVSNILKKLHKEAREESEESEEDWTDSEDDTEESFEEEIKLEPLEEKNKPLNFQPTKEEDDDYWIKWDLATRETNDAKLKKD</sequence>
<reference evidence="3" key="1">
    <citation type="submission" date="2016-11" db="UniProtKB">
        <authorList>
            <consortium name="WormBaseParasite"/>
        </authorList>
    </citation>
    <scope>IDENTIFICATION</scope>
</reference>
<feature type="compositionally biased region" description="Acidic residues" evidence="1">
    <location>
        <begin position="138"/>
        <end position="159"/>
    </location>
</feature>
<accession>A0A1I8C0U4</accession>
<dbReference type="AlphaFoldDB" id="A0A1I8C0U4"/>
<evidence type="ECO:0000313" key="3">
    <source>
        <dbReference type="WBParaSite" id="MhA1_Contig9.frz3.gene21"/>
    </source>
</evidence>
<name>A0A1I8C0U4_MELHA</name>
<feature type="region of interest" description="Disordered" evidence="1">
    <location>
        <begin position="134"/>
        <end position="181"/>
    </location>
</feature>
<feature type="compositionally biased region" description="Basic and acidic residues" evidence="1">
    <location>
        <begin position="160"/>
        <end position="172"/>
    </location>
</feature>
<dbReference type="Proteomes" id="UP000095281">
    <property type="component" value="Unplaced"/>
</dbReference>
<organism evidence="2 3">
    <name type="scientific">Meloidogyne hapla</name>
    <name type="common">Root-knot nematode worm</name>
    <dbReference type="NCBI Taxonomy" id="6305"/>
    <lineage>
        <taxon>Eukaryota</taxon>
        <taxon>Metazoa</taxon>
        <taxon>Ecdysozoa</taxon>
        <taxon>Nematoda</taxon>
        <taxon>Chromadorea</taxon>
        <taxon>Rhabditida</taxon>
        <taxon>Tylenchina</taxon>
        <taxon>Tylenchomorpha</taxon>
        <taxon>Tylenchoidea</taxon>
        <taxon>Meloidogynidae</taxon>
        <taxon>Meloidogyninae</taxon>
        <taxon>Meloidogyne</taxon>
    </lineage>
</organism>